<organism evidence="1 2">
    <name type="scientific">Duganella margarita</name>
    <dbReference type="NCBI Taxonomy" id="2692170"/>
    <lineage>
        <taxon>Bacteria</taxon>
        <taxon>Pseudomonadati</taxon>
        <taxon>Pseudomonadota</taxon>
        <taxon>Betaproteobacteria</taxon>
        <taxon>Burkholderiales</taxon>
        <taxon>Oxalobacteraceae</taxon>
        <taxon>Telluria group</taxon>
        <taxon>Duganella</taxon>
    </lineage>
</organism>
<evidence type="ECO:0000313" key="2">
    <source>
        <dbReference type="Proteomes" id="UP000469734"/>
    </source>
</evidence>
<dbReference type="EMBL" id="WWCR01000006">
    <property type="protein sequence ID" value="MYM72135.1"/>
    <property type="molecule type" value="Genomic_DNA"/>
</dbReference>
<accession>A0A7X4GYX3</accession>
<evidence type="ECO:0000313" key="1">
    <source>
        <dbReference type="EMBL" id="MYM72135.1"/>
    </source>
</evidence>
<gene>
    <name evidence="1" type="ORF">GTP56_07985</name>
</gene>
<name>A0A7X4GYX3_9BURK</name>
<dbReference type="Proteomes" id="UP000469734">
    <property type="component" value="Unassembled WGS sequence"/>
</dbReference>
<dbReference type="AlphaFoldDB" id="A0A7X4GYX3"/>
<reference evidence="1 2" key="1">
    <citation type="submission" date="2019-12" db="EMBL/GenBank/DDBJ databases">
        <title>Novel species isolated from a subtropical stream in China.</title>
        <authorList>
            <person name="Lu H."/>
        </authorList>
    </citation>
    <scope>NUCLEOTIDE SEQUENCE [LARGE SCALE GENOMIC DNA]</scope>
    <source>
        <strain evidence="1 2">FT134W</strain>
    </source>
</reference>
<dbReference type="RefSeq" id="WP_161049712.1">
    <property type="nucleotide sequence ID" value="NZ_WWCR01000006.1"/>
</dbReference>
<sequence length="183" mass="19894">MGFANRYLHAVNSSDLRDDEHHHATDALCAAALADTTGAGIGSLLSRVKYADGTQQKLFESGTANLAQLLRIWTARVIEKGRERKWVKEGTAWDAQAAQALYRRVAERSLAYWLDGKCPACSGSGNSKDRRICVPCKGTGKAEITGAGGFELEKVKDMVSELEGLLHSYNARASVRLRNNQGA</sequence>
<proteinExistence type="predicted"/>
<comment type="caution">
    <text evidence="1">The sequence shown here is derived from an EMBL/GenBank/DDBJ whole genome shotgun (WGS) entry which is preliminary data.</text>
</comment>
<protein>
    <submittedName>
        <fullName evidence="1">Uncharacterized protein</fullName>
    </submittedName>
</protein>